<gene>
    <name evidence="4" type="ORF">VI33_06860</name>
</gene>
<dbReference type="GO" id="GO:0016020">
    <property type="term" value="C:membrane"/>
    <property type="evidence" value="ECO:0007669"/>
    <property type="project" value="InterPro"/>
</dbReference>
<dbReference type="GO" id="GO:0008933">
    <property type="term" value="F:peptidoglycan lytic transglycosylase activity"/>
    <property type="evidence" value="ECO:0007669"/>
    <property type="project" value="InterPro"/>
</dbReference>
<feature type="domain" description="LysM" evidence="3">
    <location>
        <begin position="396"/>
        <end position="439"/>
    </location>
</feature>
<evidence type="ECO:0000259" key="3">
    <source>
        <dbReference type="PROSITE" id="PS51782"/>
    </source>
</evidence>
<dbReference type="Pfam" id="PF01476">
    <property type="entry name" value="LysM"/>
    <property type="match status" value="2"/>
</dbReference>
<dbReference type="Pfam" id="PF01464">
    <property type="entry name" value="SLT"/>
    <property type="match status" value="1"/>
</dbReference>
<dbReference type="InterPro" id="IPR008258">
    <property type="entry name" value="Transglycosylase_SLT_dom_1"/>
</dbReference>
<dbReference type="InterPro" id="IPR000189">
    <property type="entry name" value="Transglyc_AS"/>
</dbReference>
<keyword evidence="2" id="KW-0732">Signal</keyword>
<dbReference type="AlphaFoldDB" id="A0A0H4J2X4"/>
<dbReference type="SMART" id="SM00257">
    <property type="entry name" value="LysM"/>
    <property type="match status" value="2"/>
</dbReference>
<dbReference type="Gene3D" id="3.10.350.10">
    <property type="entry name" value="LysM domain"/>
    <property type="match status" value="2"/>
</dbReference>
<name>A0A0H4J2X4_9PROT</name>
<protein>
    <submittedName>
        <fullName evidence="4">Murein transglycosylase</fullName>
    </submittedName>
</protein>
<dbReference type="GO" id="GO:0000270">
    <property type="term" value="P:peptidoglycan metabolic process"/>
    <property type="evidence" value="ECO:0007669"/>
    <property type="project" value="InterPro"/>
</dbReference>
<dbReference type="InterPro" id="IPR018392">
    <property type="entry name" value="LysM"/>
</dbReference>
<dbReference type="InterPro" id="IPR036779">
    <property type="entry name" value="LysM_dom_sf"/>
</dbReference>
<feature type="signal peptide" evidence="2">
    <location>
        <begin position="1"/>
        <end position="18"/>
    </location>
</feature>
<dbReference type="PANTHER" id="PTHR37423:SF2">
    <property type="entry name" value="MEMBRANE-BOUND LYTIC MUREIN TRANSGLYCOSYLASE C"/>
    <property type="match status" value="1"/>
</dbReference>
<dbReference type="SUPFAM" id="SSF53955">
    <property type="entry name" value="Lysozyme-like"/>
    <property type="match status" value="1"/>
</dbReference>
<dbReference type="Gene3D" id="1.10.530.10">
    <property type="match status" value="1"/>
</dbReference>
<evidence type="ECO:0000256" key="2">
    <source>
        <dbReference type="SAM" id="SignalP"/>
    </source>
</evidence>
<dbReference type="PANTHER" id="PTHR37423">
    <property type="entry name" value="SOLUBLE LYTIC MUREIN TRANSGLYCOSYLASE-RELATED"/>
    <property type="match status" value="1"/>
</dbReference>
<reference evidence="4 5" key="1">
    <citation type="submission" date="2015-03" db="EMBL/GenBank/DDBJ databases">
        <title>Comparative analysis of the OM43 clade including a novel species from Red Sea uncovers genomic and metabolic diversity among marine methylotrophs.</title>
        <authorList>
            <person name="Jimenez-Infante F."/>
            <person name="Ngugi D.K."/>
            <person name="Vinu M."/>
            <person name="Alam I."/>
            <person name="Kamau A."/>
            <person name="Blom J."/>
            <person name="Bajic V.B."/>
            <person name="Stingl U."/>
        </authorList>
    </citation>
    <scope>NUCLEOTIDE SEQUENCE [LARGE SCALE GENOMIC DNA]</scope>
    <source>
        <strain evidence="4 5">MBRSH7</strain>
    </source>
</reference>
<organism evidence="4 5">
    <name type="scientific">Methylophilales bacterium MBRS-H7</name>
    <dbReference type="NCBI Taxonomy" id="1623450"/>
    <lineage>
        <taxon>Bacteria</taxon>
        <taxon>Pseudomonadati</taxon>
        <taxon>Pseudomonadota</taxon>
        <taxon>Betaproteobacteria</taxon>
        <taxon>Nitrosomonadales</taxon>
        <taxon>OM43 clade</taxon>
    </lineage>
</organism>
<evidence type="ECO:0000313" key="5">
    <source>
        <dbReference type="Proteomes" id="UP000066549"/>
    </source>
</evidence>
<evidence type="ECO:0000313" key="4">
    <source>
        <dbReference type="EMBL" id="AKO66365.1"/>
    </source>
</evidence>
<dbReference type="InterPro" id="IPR023346">
    <property type="entry name" value="Lysozyme-like_dom_sf"/>
</dbReference>
<evidence type="ECO:0000256" key="1">
    <source>
        <dbReference type="ARBA" id="ARBA00007734"/>
    </source>
</evidence>
<feature type="chain" id="PRO_5005206747" evidence="2">
    <location>
        <begin position="19"/>
        <end position="441"/>
    </location>
</feature>
<dbReference type="SUPFAM" id="SSF54106">
    <property type="entry name" value="LysM domain"/>
    <property type="match status" value="2"/>
</dbReference>
<dbReference type="PATRIC" id="fig|1623450.3.peg.1370"/>
<sequence length="441" mass="51395">MKYILLFFSLLTSPSLFSNSFEFPSTIENAEGVTLELFDDPVPGNEETIHYIEGDKNLWERIQNGFAIKDIDNRRVKNYIKWYQSRPEYVERMVERSSRYLFHVVEEVEKRNMPMEIALLPMIESAYNPVAKSRQKAVGVWQFIPSTGKLFGLEQDWWRDKRRNIIDSTNAALDYLEQLHNLFGSWELALAAYNAGEGRVKRAILRNKKRKKPTDYYSLRLPKETKNYVPKLLAVKKIIQDPERFQLYIKDIPDKPYFQVVNVPDEMDTHIAAELADIPYEEFQLLNAEHNRPLMKAHFGAQDILLPVDSVDTFLKNLEDHKDPLTNWITYTPIKGEKVNHVAKKFNIDIKELIKINQLRSNQTLKNKIILIPASPDVLKKYPINTDNLYSYSTIITHKIKPGDTLGGIARKYKISIKDLMEFNELKSTKIIVGKYIDIPQ</sequence>
<dbReference type="Proteomes" id="UP000066549">
    <property type="component" value="Chromosome"/>
</dbReference>
<dbReference type="PROSITE" id="PS51782">
    <property type="entry name" value="LYSM"/>
    <property type="match status" value="1"/>
</dbReference>
<comment type="similarity">
    <text evidence="1">Belongs to the transglycosylase Slt family.</text>
</comment>
<proteinExistence type="inferred from homology"/>
<dbReference type="CDD" id="cd00118">
    <property type="entry name" value="LysM"/>
    <property type="match status" value="1"/>
</dbReference>
<keyword evidence="5" id="KW-1185">Reference proteome</keyword>
<dbReference type="PROSITE" id="PS00922">
    <property type="entry name" value="TRANSGLYCOSYLASE"/>
    <property type="match status" value="1"/>
</dbReference>
<dbReference type="OrthoDB" id="9815002at2"/>
<dbReference type="EMBL" id="CP011002">
    <property type="protein sequence ID" value="AKO66365.1"/>
    <property type="molecule type" value="Genomic_DNA"/>
</dbReference>
<dbReference type="CDD" id="cd16894">
    <property type="entry name" value="MltD-like"/>
    <property type="match status" value="1"/>
</dbReference>
<accession>A0A0H4J2X4</accession>